<evidence type="ECO:0000256" key="5">
    <source>
        <dbReference type="ARBA" id="ARBA00022825"/>
    </source>
</evidence>
<keyword evidence="11" id="KW-1185">Reference proteome</keyword>
<feature type="domain" description="Peptidase S49" evidence="9">
    <location>
        <begin position="374"/>
        <end position="526"/>
    </location>
</feature>
<dbReference type="RefSeq" id="WP_103789506.1">
    <property type="nucleotide sequence ID" value="NZ_PQVF01000008.1"/>
</dbReference>
<feature type="active site" description="Proton donor/acceptor" evidence="7">
    <location>
        <position position="195"/>
    </location>
</feature>
<feature type="transmembrane region" description="Helical" evidence="8">
    <location>
        <begin position="7"/>
        <end position="34"/>
    </location>
</feature>
<dbReference type="OrthoDB" id="9764363at2"/>
<dbReference type="Gene3D" id="3.90.226.10">
    <property type="entry name" value="2-enoyl-CoA Hydratase, Chain A, domain 1"/>
    <property type="match status" value="3"/>
</dbReference>
<dbReference type="GO" id="GO:0016020">
    <property type="term" value="C:membrane"/>
    <property type="evidence" value="ECO:0007669"/>
    <property type="project" value="UniProtKB-SubCell"/>
</dbReference>
<dbReference type="NCBIfam" id="TIGR00706">
    <property type="entry name" value="SppA_dom"/>
    <property type="match status" value="1"/>
</dbReference>
<evidence type="ECO:0000256" key="1">
    <source>
        <dbReference type="ARBA" id="ARBA00004370"/>
    </source>
</evidence>
<evidence type="ECO:0000256" key="7">
    <source>
        <dbReference type="PIRSR" id="PIRSR001217-1"/>
    </source>
</evidence>
<evidence type="ECO:0000256" key="4">
    <source>
        <dbReference type="ARBA" id="ARBA00022801"/>
    </source>
</evidence>
<keyword evidence="5" id="KW-0720">Serine protease</keyword>
<dbReference type="PANTHER" id="PTHR33209:SF1">
    <property type="entry name" value="PEPTIDASE S49 DOMAIN-CONTAINING PROTEIN"/>
    <property type="match status" value="1"/>
</dbReference>
<dbReference type="SUPFAM" id="SSF52096">
    <property type="entry name" value="ClpP/crotonase"/>
    <property type="match status" value="2"/>
</dbReference>
<dbReference type="InterPro" id="IPR004634">
    <property type="entry name" value="Pept_S49_pIV"/>
</dbReference>
<feature type="active site" description="Nucleophile" evidence="7">
    <location>
        <position position="390"/>
    </location>
</feature>
<evidence type="ECO:0000256" key="2">
    <source>
        <dbReference type="ARBA" id="ARBA00008683"/>
    </source>
</evidence>
<gene>
    <name evidence="10" type="primary">sppA</name>
    <name evidence="10" type="ORF">C3K47_12650</name>
</gene>
<name>A0A2S5A1P7_9SPHI</name>
<dbReference type="GO" id="GO:0006465">
    <property type="term" value="P:signal peptide processing"/>
    <property type="evidence" value="ECO:0007669"/>
    <property type="project" value="InterPro"/>
</dbReference>
<dbReference type="InterPro" id="IPR047217">
    <property type="entry name" value="S49_SppA_67K_type_N"/>
</dbReference>
<keyword evidence="8" id="KW-0812">Transmembrane</keyword>
<dbReference type="InterPro" id="IPR002142">
    <property type="entry name" value="Peptidase_S49"/>
</dbReference>
<dbReference type="AlphaFoldDB" id="A0A2S5A1P7"/>
<evidence type="ECO:0000256" key="3">
    <source>
        <dbReference type="ARBA" id="ARBA00022670"/>
    </source>
</evidence>
<dbReference type="GO" id="GO:0008236">
    <property type="term" value="F:serine-type peptidase activity"/>
    <property type="evidence" value="ECO:0007669"/>
    <property type="project" value="UniProtKB-KW"/>
</dbReference>
<dbReference type="PANTHER" id="PTHR33209">
    <property type="entry name" value="PROTEASE 4"/>
    <property type="match status" value="1"/>
</dbReference>
<sequence length="590" mass="64989">MAQFFKFVFASMLGTFLTLVIASILFVSIIVGIVNSASKEKNVQVSDDSILMLDFDYDIPERSPIDPFSDYNYNDFQSKNTVGLNDILSGIKKAKEDPKILGIYINTSSVGGGFATTEEIRNALLDFKLSKKFIVAYSEFYTQKGYYVASVADKIYLNPAGDIEFKGFGTQIMFLKGALDKLEIEPQVIKVGTYKSAVEPFVLDKMSDANRLQTASFLGSMYNHFLLKISNERGINADSLRVIANKLLIQRAEDAVKFKLADGLKYKDEVMADLKSRTNVKPEDDLKVITLKKYKSAETEIKDDLPTDRIAVVYATGEIISGEGDDNTIGSERISKAIRDVREDKKVKAIVFRVNSPGGSALASDVIWREVELARKVKPVVVSMGDYAASGGYYISCAATKIYADPNTITGSIGVFGIIPNAQKFFNNKLGVTFDGVKTGEYADMGTISRPLTESERAILQQQVNNTYGTFTKKVAEGRKKTALGVDSIGQGRVWSGIEALEIGLVDKLGGISDAIADAAKLANIKSYRTVSYPSQKSILESFFGNVSDDIQTSIMKKELGEEYKIYKQIRKISQLNGVQARLPFEISVN</sequence>
<dbReference type="InterPro" id="IPR029045">
    <property type="entry name" value="ClpP/crotonase-like_dom_sf"/>
</dbReference>
<keyword evidence="3" id="KW-0645">Protease</keyword>
<evidence type="ECO:0000313" key="10">
    <source>
        <dbReference type="EMBL" id="POY36043.1"/>
    </source>
</evidence>
<dbReference type="InterPro" id="IPR004635">
    <property type="entry name" value="Pept_S49_SppA"/>
</dbReference>
<reference evidence="10 11" key="1">
    <citation type="submission" date="2018-01" db="EMBL/GenBank/DDBJ databases">
        <authorList>
            <person name="Gaut B.S."/>
            <person name="Morton B.R."/>
            <person name="Clegg M.T."/>
            <person name="Duvall M.R."/>
        </authorList>
    </citation>
    <scope>NUCLEOTIDE SEQUENCE [LARGE SCALE GENOMIC DNA]</scope>
    <source>
        <strain evidence="10 11">HR-AV</strain>
    </source>
</reference>
<comment type="similarity">
    <text evidence="2">Belongs to the peptidase S49 family.</text>
</comment>
<comment type="caution">
    <text evidence="10">The sequence shown here is derived from an EMBL/GenBank/DDBJ whole genome shotgun (WGS) entry which is preliminary data.</text>
</comment>
<protein>
    <submittedName>
        <fullName evidence="10">Signal peptide peptidase SppA</fullName>
    </submittedName>
</protein>
<keyword evidence="6 8" id="KW-0472">Membrane</keyword>
<dbReference type="Pfam" id="PF01343">
    <property type="entry name" value="Peptidase_S49"/>
    <property type="match status" value="2"/>
</dbReference>
<dbReference type="NCBIfam" id="TIGR00705">
    <property type="entry name" value="SppA_67K"/>
    <property type="match status" value="1"/>
</dbReference>
<keyword evidence="8" id="KW-1133">Transmembrane helix</keyword>
<dbReference type="PIRSF" id="PIRSF001217">
    <property type="entry name" value="Protease_4_SppA"/>
    <property type="match status" value="1"/>
</dbReference>
<evidence type="ECO:0000256" key="8">
    <source>
        <dbReference type="SAM" id="Phobius"/>
    </source>
</evidence>
<accession>A0A2S5A1P7</accession>
<dbReference type="InterPro" id="IPR047272">
    <property type="entry name" value="S49_SppA_C"/>
</dbReference>
<proteinExistence type="inferred from homology"/>
<organism evidence="10 11">
    <name type="scientific">Solitalea longa</name>
    <dbReference type="NCBI Taxonomy" id="2079460"/>
    <lineage>
        <taxon>Bacteria</taxon>
        <taxon>Pseudomonadati</taxon>
        <taxon>Bacteroidota</taxon>
        <taxon>Sphingobacteriia</taxon>
        <taxon>Sphingobacteriales</taxon>
        <taxon>Sphingobacteriaceae</taxon>
        <taxon>Solitalea</taxon>
    </lineage>
</organism>
<dbReference type="EMBL" id="PQVF01000008">
    <property type="protein sequence ID" value="POY36043.1"/>
    <property type="molecule type" value="Genomic_DNA"/>
</dbReference>
<dbReference type="CDD" id="cd07018">
    <property type="entry name" value="S49_SppA_67K_type"/>
    <property type="match status" value="1"/>
</dbReference>
<dbReference type="Gene3D" id="6.20.330.10">
    <property type="match status" value="1"/>
</dbReference>
<dbReference type="Proteomes" id="UP000236893">
    <property type="component" value="Unassembled WGS sequence"/>
</dbReference>
<comment type="subcellular location">
    <subcellularLocation>
        <location evidence="1">Membrane</location>
    </subcellularLocation>
</comment>
<evidence type="ECO:0000259" key="9">
    <source>
        <dbReference type="Pfam" id="PF01343"/>
    </source>
</evidence>
<evidence type="ECO:0000256" key="6">
    <source>
        <dbReference type="ARBA" id="ARBA00023136"/>
    </source>
</evidence>
<dbReference type="CDD" id="cd07023">
    <property type="entry name" value="S49_Sppa_N_C"/>
    <property type="match status" value="1"/>
</dbReference>
<feature type="domain" description="Peptidase S49" evidence="9">
    <location>
        <begin position="129"/>
        <end position="280"/>
    </location>
</feature>
<keyword evidence="4" id="KW-0378">Hydrolase</keyword>
<evidence type="ECO:0000313" key="11">
    <source>
        <dbReference type="Proteomes" id="UP000236893"/>
    </source>
</evidence>